<dbReference type="RefSeq" id="WP_011253858.1">
    <property type="nucleotide sequence ID" value="NC_006677.1"/>
</dbReference>
<sequence>MGGPVFSADDFRQAVLRLLPKGAIWSRDPSALPSRLAGIWGKTFQRNSQAADNLLTEVFPLTTTELLPEWEETTGLPDPCAGDSPTISQRRGQVVARLTDSGGSSIDYFVAFAETLGFEISIVQHAPARVGMLRAGDPLYSEDWAFAWTVSAPGYTIDYFRADTGAAGEPLAIWGNAVLRCEIESRAPAHTIVLFAQNGQNVIGDFGPDIR</sequence>
<dbReference type="Proteomes" id="UP000006375">
    <property type="component" value="Chromosome"/>
</dbReference>
<name>Q5FNF9_GLUOX</name>
<reference evidence="1 2" key="1">
    <citation type="journal article" date="2005" name="Nat. Biotechnol.">
        <title>Complete genome sequence of the acetic acid bacterium Gluconobacter oxydans.</title>
        <authorList>
            <person name="Prust C."/>
            <person name="Hoffmeister M."/>
            <person name="Liesegang H."/>
            <person name="Wiezer A."/>
            <person name="Fricke W.F."/>
            <person name="Ehrenreich A."/>
            <person name="Gottschalk G."/>
            <person name="Deppenmeier U."/>
        </authorList>
    </citation>
    <scope>NUCLEOTIDE SEQUENCE [LARGE SCALE GENOMIC DNA]</scope>
    <source>
        <strain evidence="1 2">621H</strain>
    </source>
</reference>
<dbReference type="InterPro" id="IPR018755">
    <property type="entry name" value="Phage_Mu_Gp48"/>
</dbReference>
<dbReference type="HOGENOM" id="CLU_114463_0_0_5"/>
<proteinExistence type="predicted"/>
<dbReference type="Pfam" id="PF10076">
    <property type="entry name" value="Phage_Mu_Gp48"/>
    <property type="match status" value="1"/>
</dbReference>
<dbReference type="STRING" id="290633.GOX2356"/>
<accession>Q5FNF9</accession>
<keyword evidence="2" id="KW-1185">Reference proteome</keyword>
<organism evidence="1 2">
    <name type="scientific">Gluconobacter oxydans (strain 621H)</name>
    <name type="common">Gluconobacter suboxydans</name>
    <dbReference type="NCBI Taxonomy" id="290633"/>
    <lineage>
        <taxon>Bacteria</taxon>
        <taxon>Pseudomonadati</taxon>
        <taxon>Pseudomonadota</taxon>
        <taxon>Alphaproteobacteria</taxon>
        <taxon>Acetobacterales</taxon>
        <taxon>Acetobacteraceae</taxon>
        <taxon>Gluconobacter</taxon>
    </lineage>
</organism>
<gene>
    <name evidence="1" type="ordered locus">GOX2356</name>
</gene>
<evidence type="ECO:0000313" key="1">
    <source>
        <dbReference type="EMBL" id="AAW62088.1"/>
    </source>
</evidence>
<dbReference type="EMBL" id="CP000009">
    <property type="protein sequence ID" value="AAW62088.1"/>
    <property type="molecule type" value="Genomic_DNA"/>
</dbReference>
<dbReference type="AlphaFoldDB" id="Q5FNF9"/>
<dbReference type="eggNOG" id="COG3778">
    <property type="taxonomic scope" value="Bacteria"/>
</dbReference>
<dbReference type="KEGG" id="gox:GOX2356"/>
<evidence type="ECO:0000313" key="2">
    <source>
        <dbReference type="Proteomes" id="UP000006375"/>
    </source>
</evidence>
<protein>
    <submittedName>
        <fullName evidence="1">Bacteriophage tail protein</fullName>
    </submittedName>
</protein>